<dbReference type="InterPro" id="IPR001128">
    <property type="entry name" value="Cyt_P450"/>
</dbReference>
<comment type="cofactor">
    <cofactor evidence="1 9">
        <name>heme</name>
        <dbReference type="ChEBI" id="CHEBI:30413"/>
    </cofactor>
</comment>
<evidence type="ECO:0000256" key="9">
    <source>
        <dbReference type="PIRSR" id="PIRSR602401-1"/>
    </source>
</evidence>
<comment type="caution">
    <text evidence="12">The sequence shown here is derived from an EMBL/GenBank/DDBJ whole genome shotgun (WGS) entry which is preliminary data.</text>
</comment>
<proteinExistence type="inferred from homology"/>
<evidence type="ECO:0000256" key="3">
    <source>
        <dbReference type="ARBA" id="ARBA00010617"/>
    </source>
</evidence>
<reference evidence="12 13" key="1">
    <citation type="journal article" date="2021" name="Nat. Commun.">
        <title>Incipient diploidization of the medicinal plant Perilla within 10,000 years.</title>
        <authorList>
            <person name="Zhang Y."/>
            <person name="Shen Q."/>
            <person name="Leng L."/>
            <person name="Zhang D."/>
            <person name="Chen S."/>
            <person name="Shi Y."/>
            <person name="Ning Z."/>
            <person name="Chen S."/>
        </authorList>
    </citation>
    <scope>NUCLEOTIDE SEQUENCE [LARGE SCALE GENOMIC DNA]</scope>
    <source>
        <strain evidence="13">cv. PC099</strain>
    </source>
</reference>
<keyword evidence="8 10" id="KW-0503">Monooxygenase</keyword>
<keyword evidence="7 9" id="KW-0408">Iron</keyword>
<dbReference type="GO" id="GO:0020037">
    <property type="term" value="F:heme binding"/>
    <property type="evidence" value="ECO:0007669"/>
    <property type="project" value="InterPro"/>
</dbReference>
<comment type="subcellular location">
    <subcellularLocation>
        <location evidence="2">Membrane</location>
        <topology evidence="2">Single-pass membrane protein</topology>
    </subcellularLocation>
</comment>
<dbReference type="PRINTS" id="PR00385">
    <property type="entry name" value="P450"/>
</dbReference>
<keyword evidence="11" id="KW-0472">Membrane</keyword>
<dbReference type="FunFam" id="1.10.630.10:FF:000011">
    <property type="entry name" value="Cytochrome P450 83B1"/>
    <property type="match status" value="1"/>
</dbReference>
<dbReference type="SMR" id="A0AAD4JFQ2"/>
<gene>
    <name evidence="12" type="ORF">C2S53_005642</name>
</gene>
<dbReference type="InterPro" id="IPR002401">
    <property type="entry name" value="Cyt_P450_E_grp-I"/>
</dbReference>
<dbReference type="PRINTS" id="PR00463">
    <property type="entry name" value="EP450I"/>
</dbReference>
<accession>A0AAD4JFQ2</accession>
<evidence type="ECO:0000256" key="1">
    <source>
        <dbReference type="ARBA" id="ARBA00001971"/>
    </source>
</evidence>
<keyword evidence="11" id="KW-1133">Transmembrane helix</keyword>
<evidence type="ECO:0000256" key="8">
    <source>
        <dbReference type="ARBA" id="ARBA00023033"/>
    </source>
</evidence>
<keyword evidence="5 9" id="KW-0479">Metal-binding</keyword>
<evidence type="ECO:0000256" key="11">
    <source>
        <dbReference type="SAM" id="Phobius"/>
    </source>
</evidence>
<dbReference type="AlphaFoldDB" id="A0AAD4JFQ2"/>
<dbReference type="EMBL" id="SDAM02000072">
    <property type="protein sequence ID" value="KAH6832293.1"/>
    <property type="molecule type" value="Genomic_DNA"/>
</dbReference>
<keyword evidence="11" id="KW-0812">Transmembrane</keyword>
<dbReference type="CDD" id="cd11072">
    <property type="entry name" value="CYP71-like"/>
    <property type="match status" value="1"/>
</dbReference>
<keyword evidence="4 9" id="KW-0349">Heme</keyword>
<feature type="transmembrane region" description="Helical" evidence="11">
    <location>
        <begin position="12"/>
        <end position="32"/>
    </location>
</feature>
<evidence type="ECO:0000313" key="12">
    <source>
        <dbReference type="EMBL" id="KAH6832293.1"/>
    </source>
</evidence>
<dbReference type="InterPro" id="IPR036396">
    <property type="entry name" value="Cyt_P450_sf"/>
</dbReference>
<keyword evidence="13" id="KW-1185">Reference proteome</keyword>
<dbReference type="PANTHER" id="PTHR47955">
    <property type="entry name" value="CYTOCHROME P450 FAMILY 71 PROTEIN"/>
    <property type="match status" value="1"/>
</dbReference>
<evidence type="ECO:0000256" key="6">
    <source>
        <dbReference type="ARBA" id="ARBA00023002"/>
    </source>
</evidence>
<dbReference type="PROSITE" id="PS00086">
    <property type="entry name" value="CYTOCHROME_P450"/>
    <property type="match status" value="1"/>
</dbReference>
<dbReference type="Pfam" id="PF00067">
    <property type="entry name" value="p450"/>
    <property type="match status" value="1"/>
</dbReference>
<evidence type="ECO:0000313" key="13">
    <source>
        <dbReference type="Proteomes" id="UP001190926"/>
    </source>
</evidence>
<evidence type="ECO:0000256" key="5">
    <source>
        <dbReference type="ARBA" id="ARBA00022723"/>
    </source>
</evidence>
<comment type="similarity">
    <text evidence="3 10">Belongs to the cytochrome P450 family.</text>
</comment>
<dbReference type="Proteomes" id="UP001190926">
    <property type="component" value="Unassembled WGS sequence"/>
</dbReference>
<evidence type="ECO:0008006" key="14">
    <source>
        <dbReference type="Google" id="ProtNLM"/>
    </source>
</evidence>
<feature type="binding site" description="axial binding residue" evidence="9">
    <location>
        <position position="448"/>
    </location>
    <ligand>
        <name>heme</name>
        <dbReference type="ChEBI" id="CHEBI:30413"/>
    </ligand>
    <ligandPart>
        <name>Fe</name>
        <dbReference type="ChEBI" id="CHEBI:18248"/>
    </ligandPart>
</feature>
<dbReference type="Gene3D" id="1.10.630.10">
    <property type="entry name" value="Cytochrome P450"/>
    <property type="match status" value="1"/>
</dbReference>
<evidence type="ECO:0000256" key="7">
    <source>
        <dbReference type="ARBA" id="ARBA00023004"/>
    </source>
</evidence>
<dbReference type="GO" id="GO:0005506">
    <property type="term" value="F:iron ion binding"/>
    <property type="evidence" value="ECO:0007669"/>
    <property type="project" value="InterPro"/>
</dbReference>
<evidence type="ECO:0000256" key="10">
    <source>
        <dbReference type="RuleBase" id="RU000461"/>
    </source>
</evidence>
<organism evidence="12 13">
    <name type="scientific">Perilla frutescens var. hirtella</name>
    <name type="common">Perilla citriodora</name>
    <name type="synonym">Perilla setoyensis</name>
    <dbReference type="NCBI Taxonomy" id="608512"/>
    <lineage>
        <taxon>Eukaryota</taxon>
        <taxon>Viridiplantae</taxon>
        <taxon>Streptophyta</taxon>
        <taxon>Embryophyta</taxon>
        <taxon>Tracheophyta</taxon>
        <taxon>Spermatophyta</taxon>
        <taxon>Magnoliopsida</taxon>
        <taxon>eudicotyledons</taxon>
        <taxon>Gunneridae</taxon>
        <taxon>Pentapetalae</taxon>
        <taxon>asterids</taxon>
        <taxon>lamiids</taxon>
        <taxon>Lamiales</taxon>
        <taxon>Lamiaceae</taxon>
        <taxon>Nepetoideae</taxon>
        <taxon>Elsholtzieae</taxon>
        <taxon>Perilla</taxon>
    </lineage>
</organism>
<name>A0AAD4JFQ2_PERFH</name>
<protein>
    <recommendedName>
        <fullName evidence="14">Cytochrome P450</fullName>
    </recommendedName>
</protein>
<dbReference type="GO" id="GO:0016020">
    <property type="term" value="C:membrane"/>
    <property type="evidence" value="ECO:0007669"/>
    <property type="project" value="UniProtKB-SubCell"/>
</dbReference>
<evidence type="ECO:0000256" key="4">
    <source>
        <dbReference type="ARBA" id="ARBA00022617"/>
    </source>
</evidence>
<dbReference type="GO" id="GO:0016705">
    <property type="term" value="F:oxidoreductase activity, acting on paired donors, with incorporation or reduction of molecular oxygen"/>
    <property type="evidence" value="ECO:0007669"/>
    <property type="project" value="InterPro"/>
</dbReference>
<dbReference type="InterPro" id="IPR017972">
    <property type="entry name" value="Cyt_P450_CS"/>
</dbReference>
<sequence>MLSFQHNQIDLHPYLLLIISLFSLYFLTKWLICKKTSKKRLPPSPPRLPVLGNLHQLRALTHRSFQSLGAKHGSLMLLYFGRKPVIIVQSADAASEILKKHDLIFADKPHSRTTRRLFYDLKDISVAPYGEYWRKLKSLCVLQLLSSKMVQSFSFIREEETALLMKKIDSCCVSCSPVNLSELFVLLTNNVVCRAAFGRKYSEEESGKKFLMLMREVVQLLSSSIGIGEFIPWLSWINRVNGFDRRVDKVAEEVDDFLELVIQEHINAVKNESGENFVDILLSIYKDNNSGGIPIDRDSIKAIILDILAGGTDTTSATLEWAMTELLRHPTVLKKLQTELRETLKDRKAITNEDLGKMQYLKAVVKETLRFHPPITLLARVAREDVTVMGHDVAAGTMILINTWAIGREPASWEEPDKFHPDRFLNSSVDFRGLDLELIPFGAGRRGCPGITFAMGSIELVLANLLHRFEWKLEEDLDTTELPGTTIHRKYPLLAVATHCNL</sequence>
<dbReference type="GO" id="GO:0004497">
    <property type="term" value="F:monooxygenase activity"/>
    <property type="evidence" value="ECO:0007669"/>
    <property type="project" value="UniProtKB-KW"/>
</dbReference>
<evidence type="ECO:0000256" key="2">
    <source>
        <dbReference type="ARBA" id="ARBA00004167"/>
    </source>
</evidence>
<dbReference type="SUPFAM" id="SSF48264">
    <property type="entry name" value="Cytochrome P450"/>
    <property type="match status" value="1"/>
</dbReference>
<keyword evidence="6 10" id="KW-0560">Oxidoreductase</keyword>
<dbReference type="PANTHER" id="PTHR47955:SF15">
    <property type="entry name" value="CYTOCHROME P450 71A2-LIKE"/>
    <property type="match status" value="1"/>
</dbReference>